<evidence type="ECO:0000256" key="1">
    <source>
        <dbReference type="ARBA" id="ARBA00001974"/>
    </source>
</evidence>
<dbReference type="EC" id="1.6.1.1" evidence="5"/>
<evidence type="ECO:0000256" key="4">
    <source>
        <dbReference type="ARBA" id="ARBA00007532"/>
    </source>
</evidence>
<comment type="subcellular location">
    <subcellularLocation>
        <location evidence="3">Cytoplasm</location>
    </subcellularLocation>
</comment>
<evidence type="ECO:0000256" key="5">
    <source>
        <dbReference type="ARBA" id="ARBA00012772"/>
    </source>
</evidence>
<evidence type="ECO:0000256" key="11">
    <source>
        <dbReference type="ARBA" id="ARBA00023002"/>
    </source>
</evidence>
<gene>
    <name evidence="16" type="primary">sthA</name>
    <name evidence="16" type="ORF">MNKW57_25020</name>
</gene>
<sequence length="465" mass="50911">MADHQYDLVVIGSGPAGEAAAMSAAKKGLRAAVIEKRNVVGGNCTHKGTIPSKALRHAVKQLMRYNTQHLFRALGEPRRLTFPQVMSEVNRVIPRQVEMHTSFYARNRVDLHIGEARFVEAGKLEVHLLDGAVETISAEKVVIATGSRPYRPEDVDFSHPRVYDSDTILDMQHTPKNLIIYGAGVIGCEYASIFAGLGVKVDLINSRGSLLEFLDDEISDALSYHLRDIGVNVRHREEYAKVIPDGRGVTIEMKSGKRIHGDALLWCNGRTGNTQYLGLEEIGLEANHRGQLSVDEHYMSAVEGVYAVGDVIGWPSLASASYDQGRAVANAVIGKGHRIIKDAPTGIYTLPEISSVGKTESELTAAKVPYEVGRAFFKHTARAQISGEKVGMLKILFHIDTLEILGIHCFGAEAAEIVHIGQAVMNQPAPNNSIEFFVNTTFNYPTMAEAYRSAALEGLNRVTRL</sequence>
<comment type="similarity">
    <text evidence="4">Belongs to the class-I pyridine nucleotide-disulfide oxidoreductase family.</text>
</comment>
<keyword evidence="8" id="KW-0285">Flavoprotein</keyword>
<protein>
    <recommendedName>
        <fullName evidence="6">Soluble pyridine nucleotide transhydrogenase</fullName>
        <ecNumber evidence="5">1.6.1.1</ecNumber>
    </recommendedName>
    <alternativeName>
        <fullName evidence="13">NAD(P)(+) transhydrogenase [B-specific]</fullName>
    </alternativeName>
</protein>
<proteinExistence type="inferred from homology"/>
<keyword evidence="11" id="KW-0560">Oxidoreductase</keyword>
<dbReference type="InterPro" id="IPR001100">
    <property type="entry name" value="Pyr_nuc-diS_OxRdtase"/>
</dbReference>
<dbReference type="InterPro" id="IPR050151">
    <property type="entry name" value="Class-I_Pyr_Nuc-Dis_Oxidored"/>
</dbReference>
<keyword evidence="17" id="KW-1185">Reference proteome</keyword>
<evidence type="ECO:0000259" key="15">
    <source>
        <dbReference type="Pfam" id="PF07992"/>
    </source>
</evidence>
<reference evidence="16 17" key="1">
    <citation type="submission" date="2023-04" db="EMBL/GenBank/DDBJ databases">
        <title>Marinobulbifer ophiurae gen. nov., sp. Nov., isolate from tissue of brittle star Ophioplocus japonicus.</title>
        <authorList>
            <person name="Kawano K."/>
            <person name="Sawayama S."/>
            <person name="Nakagawa S."/>
        </authorList>
    </citation>
    <scope>NUCLEOTIDE SEQUENCE [LARGE SCALE GENOMIC DNA]</scope>
    <source>
        <strain evidence="16 17">NKW57</strain>
    </source>
</reference>
<dbReference type="Pfam" id="PF02852">
    <property type="entry name" value="Pyr_redox_dim"/>
    <property type="match status" value="1"/>
</dbReference>
<evidence type="ECO:0000259" key="14">
    <source>
        <dbReference type="Pfam" id="PF02852"/>
    </source>
</evidence>
<dbReference type="PRINTS" id="PR00411">
    <property type="entry name" value="PNDRDTASEI"/>
</dbReference>
<organism evidence="16 17">
    <name type="scientific">Biformimicrobium ophioploci</name>
    <dbReference type="NCBI Taxonomy" id="3036711"/>
    <lineage>
        <taxon>Bacteria</taxon>
        <taxon>Pseudomonadati</taxon>
        <taxon>Pseudomonadota</taxon>
        <taxon>Gammaproteobacteria</taxon>
        <taxon>Cellvibrionales</taxon>
        <taxon>Microbulbiferaceae</taxon>
        <taxon>Biformimicrobium</taxon>
    </lineage>
</organism>
<evidence type="ECO:0000256" key="7">
    <source>
        <dbReference type="ARBA" id="ARBA00022490"/>
    </source>
</evidence>
<evidence type="ECO:0000256" key="2">
    <source>
        <dbReference type="ARBA" id="ARBA00002842"/>
    </source>
</evidence>
<dbReference type="RefSeq" id="WP_285764793.1">
    <property type="nucleotide sequence ID" value="NZ_BSYJ01000005.1"/>
</dbReference>
<dbReference type="InterPro" id="IPR023753">
    <property type="entry name" value="FAD/NAD-binding_dom"/>
</dbReference>
<feature type="domain" description="Pyridine nucleotide-disulphide oxidoreductase dimerisation" evidence="14">
    <location>
        <begin position="344"/>
        <end position="454"/>
    </location>
</feature>
<dbReference type="Pfam" id="PF07992">
    <property type="entry name" value="Pyr_redox_2"/>
    <property type="match status" value="1"/>
</dbReference>
<comment type="function">
    <text evidence="2">Conversion of NADPH, generated by peripheral catabolic pathways, to NADH, which can enter the respiratory chain for energy generation.</text>
</comment>
<dbReference type="Gene3D" id="3.50.50.60">
    <property type="entry name" value="FAD/NAD(P)-binding domain"/>
    <property type="match status" value="2"/>
</dbReference>
<keyword evidence="10" id="KW-0521">NADP</keyword>
<evidence type="ECO:0000256" key="9">
    <source>
        <dbReference type="ARBA" id="ARBA00022827"/>
    </source>
</evidence>
<dbReference type="InterPro" id="IPR036188">
    <property type="entry name" value="FAD/NAD-bd_sf"/>
</dbReference>
<dbReference type="PANTHER" id="PTHR22912:SF93">
    <property type="entry name" value="SOLUBLE PYRIDINE NUCLEOTIDE TRANSHYDROGENASE"/>
    <property type="match status" value="1"/>
</dbReference>
<evidence type="ECO:0000256" key="12">
    <source>
        <dbReference type="ARBA" id="ARBA00023027"/>
    </source>
</evidence>
<comment type="caution">
    <text evidence="16">The sequence shown here is derived from an EMBL/GenBank/DDBJ whole genome shotgun (WGS) entry which is preliminary data.</text>
</comment>
<dbReference type="PIRSF" id="PIRSF000350">
    <property type="entry name" value="Mercury_reductase_MerA"/>
    <property type="match status" value="1"/>
</dbReference>
<dbReference type="InterPro" id="IPR004099">
    <property type="entry name" value="Pyr_nucl-diS_OxRdtase_dimer"/>
</dbReference>
<dbReference type="PRINTS" id="PR00368">
    <property type="entry name" value="FADPNR"/>
</dbReference>
<evidence type="ECO:0000313" key="17">
    <source>
        <dbReference type="Proteomes" id="UP001224392"/>
    </source>
</evidence>
<dbReference type="Gene3D" id="3.30.390.30">
    <property type="match status" value="1"/>
</dbReference>
<dbReference type="NCBIfam" id="NF003585">
    <property type="entry name" value="PRK05249.1"/>
    <property type="match status" value="1"/>
</dbReference>
<dbReference type="InterPro" id="IPR016156">
    <property type="entry name" value="FAD/NAD-linked_Rdtase_dimer_sf"/>
</dbReference>
<keyword evidence="9" id="KW-0274">FAD</keyword>
<keyword evidence="12" id="KW-0520">NAD</keyword>
<evidence type="ECO:0000256" key="3">
    <source>
        <dbReference type="ARBA" id="ARBA00004496"/>
    </source>
</evidence>
<feature type="domain" description="FAD/NAD(P)-binding" evidence="15">
    <location>
        <begin position="6"/>
        <end position="325"/>
    </location>
</feature>
<evidence type="ECO:0000256" key="6">
    <source>
        <dbReference type="ARBA" id="ARBA00016603"/>
    </source>
</evidence>
<evidence type="ECO:0000256" key="13">
    <source>
        <dbReference type="ARBA" id="ARBA00031183"/>
    </source>
</evidence>
<dbReference type="EMBL" id="BSYJ01000005">
    <property type="protein sequence ID" value="GMG88181.1"/>
    <property type="molecule type" value="Genomic_DNA"/>
</dbReference>
<dbReference type="SUPFAM" id="SSF51905">
    <property type="entry name" value="FAD/NAD(P)-binding domain"/>
    <property type="match status" value="1"/>
</dbReference>
<keyword evidence="7" id="KW-0963">Cytoplasm</keyword>
<dbReference type="PANTHER" id="PTHR22912">
    <property type="entry name" value="DISULFIDE OXIDOREDUCTASE"/>
    <property type="match status" value="1"/>
</dbReference>
<evidence type="ECO:0000256" key="10">
    <source>
        <dbReference type="ARBA" id="ARBA00022857"/>
    </source>
</evidence>
<evidence type="ECO:0000313" key="16">
    <source>
        <dbReference type="EMBL" id="GMG88181.1"/>
    </source>
</evidence>
<accession>A0ABQ6M1F1</accession>
<dbReference type="Proteomes" id="UP001224392">
    <property type="component" value="Unassembled WGS sequence"/>
</dbReference>
<comment type="cofactor">
    <cofactor evidence="1">
        <name>FAD</name>
        <dbReference type="ChEBI" id="CHEBI:57692"/>
    </cofactor>
</comment>
<dbReference type="SUPFAM" id="SSF55424">
    <property type="entry name" value="FAD/NAD-linked reductases, dimerisation (C-terminal) domain"/>
    <property type="match status" value="1"/>
</dbReference>
<evidence type="ECO:0000256" key="8">
    <source>
        <dbReference type="ARBA" id="ARBA00022630"/>
    </source>
</evidence>
<name>A0ABQ6M1F1_9GAMM</name>